<reference evidence="1 2" key="1">
    <citation type="submission" date="2024-01" db="EMBL/GenBank/DDBJ databases">
        <title>The genomes of 5 underutilized Papilionoideae crops provide insights into root nodulation and disease resistanc.</title>
        <authorList>
            <person name="Yuan L."/>
        </authorList>
    </citation>
    <scope>NUCLEOTIDE SEQUENCE [LARGE SCALE GENOMIC DNA]</scope>
    <source>
        <strain evidence="1">ZHUSHIDOU_FW_LH</strain>
        <tissue evidence="1">Leaf</tissue>
    </source>
</reference>
<dbReference type="Proteomes" id="UP001372338">
    <property type="component" value="Unassembled WGS sequence"/>
</dbReference>
<name>A0AAN9FDC2_CROPI</name>
<protein>
    <submittedName>
        <fullName evidence="1">Uncharacterized protein</fullName>
    </submittedName>
</protein>
<keyword evidence="2" id="KW-1185">Reference proteome</keyword>
<comment type="caution">
    <text evidence="1">The sequence shown here is derived from an EMBL/GenBank/DDBJ whole genome shotgun (WGS) entry which is preliminary data.</text>
</comment>
<dbReference type="EMBL" id="JAYWIO010000003">
    <property type="protein sequence ID" value="KAK7273350.1"/>
    <property type="molecule type" value="Genomic_DNA"/>
</dbReference>
<dbReference type="AlphaFoldDB" id="A0AAN9FDC2"/>
<organism evidence="1 2">
    <name type="scientific">Crotalaria pallida</name>
    <name type="common">Smooth rattlebox</name>
    <name type="synonym">Crotalaria striata</name>
    <dbReference type="NCBI Taxonomy" id="3830"/>
    <lineage>
        <taxon>Eukaryota</taxon>
        <taxon>Viridiplantae</taxon>
        <taxon>Streptophyta</taxon>
        <taxon>Embryophyta</taxon>
        <taxon>Tracheophyta</taxon>
        <taxon>Spermatophyta</taxon>
        <taxon>Magnoliopsida</taxon>
        <taxon>eudicotyledons</taxon>
        <taxon>Gunneridae</taxon>
        <taxon>Pentapetalae</taxon>
        <taxon>rosids</taxon>
        <taxon>fabids</taxon>
        <taxon>Fabales</taxon>
        <taxon>Fabaceae</taxon>
        <taxon>Papilionoideae</taxon>
        <taxon>50 kb inversion clade</taxon>
        <taxon>genistoids sensu lato</taxon>
        <taxon>core genistoids</taxon>
        <taxon>Crotalarieae</taxon>
        <taxon>Crotalaria</taxon>
    </lineage>
</organism>
<evidence type="ECO:0000313" key="1">
    <source>
        <dbReference type="EMBL" id="KAK7273350.1"/>
    </source>
</evidence>
<sequence length="91" mass="10763">MNRMNQMQLNLQTLIYYIANRKSQVTKSQIANRVCLLCEVEKRHWVADLYLFWFGAEEEHQLAFKELSSNSTIVAFLISRPSSKHGFRRDL</sequence>
<proteinExistence type="predicted"/>
<accession>A0AAN9FDC2</accession>
<gene>
    <name evidence="1" type="ORF">RIF29_14399</name>
</gene>
<evidence type="ECO:0000313" key="2">
    <source>
        <dbReference type="Proteomes" id="UP001372338"/>
    </source>
</evidence>